<proteinExistence type="predicted"/>
<dbReference type="InterPro" id="IPR050330">
    <property type="entry name" value="Bact_OuterMem_StrucFunc"/>
</dbReference>
<sequence>MKYSGIIILIFVTFFATGCVTKGTYEATVAELDKTKSSLSDAQTRISLQNAQIDAQKIALEKNRQEIEKTKKELAKLNEKKAALEKEYSDTQALLNASQRKLETMSQIEAETKKRNEIYARFVNQLQKMIDAGQLSVSIEKGRIVINLPDNILFKTGHANVNEEGQKVLKQIAGVLKEFKDRKFQVEGHTDNVPIKSARYPSNWELSTARALNVVHLMTEEGVDPKNISAAGYGEFQPRANNETPEGRKLNRRIEIIMLPNLEILSNELPKVMK</sequence>
<dbReference type="RefSeq" id="WP_193111851.1">
    <property type="nucleotide sequence ID" value="NZ_CP041406.1"/>
</dbReference>
<evidence type="ECO:0000259" key="3">
    <source>
        <dbReference type="PROSITE" id="PS51123"/>
    </source>
</evidence>
<accession>A0A7M1B836</accession>
<dbReference type="InterPro" id="IPR036737">
    <property type="entry name" value="OmpA-like_sf"/>
</dbReference>
<keyword evidence="1" id="KW-0472">Membrane</keyword>
<dbReference type="KEGG" id="spal:FM071_04615"/>
<dbReference type="GO" id="GO:0016020">
    <property type="term" value="C:membrane"/>
    <property type="evidence" value="ECO:0007669"/>
    <property type="project" value="UniProtKB-UniRule"/>
</dbReference>
<dbReference type="CDD" id="cd07185">
    <property type="entry name" value="OmpA_C-like"/>
    <property type="match status" value="1"/>
</dbReference>
<name>A0A7M1B836_9BACT</name>
<dbReference type="PANTHER" id="PTHR30329:SF21">
    <property type="entry name" value="LIPOPROTEIN YIAD-RELATED"/>
    <property type="match status" value="1"/>
</dbReference>
<dbReference type="EMBL" id="CP041406">
    <property type="protein sequence ID" value="QOP45606.1"/>
    <property type="molecule type" value="Genomic_DNA"/>
</dbReference>
<evidence type="ECO:0000313" key="5">
    <source>
        <dbReference type="Proteomes" id="UP000593580"/>
    </source>
</evidence>
<dbReference type="AlphaFoldDB" id="A0A7M1B836"/>
<reference evidence="4 5" key="1">
    <citation type="submission" date="2019-07" db="EMBL/GenBank/DDBJ databases">
        <title>Sulfurimonas paralvinellae sp. nov., a novel mesophilic, hydrogen- and sulfur-oxidizing chemolithoautotroph within the Epsilonproteo- bacteria isolated from a deep-sea hydrothermal vent polychaete nest, reclassification of Thiomicrospira denitrificans as Sulfurimonas denitrificans comb. nov. and emended description of the genus Sulfurimonas.</title>
        <authorList>
            <person name="Wang S."/>
            <person name="Jiang L."/>
            <person name="Shao Z."/>
        </authorList>
    </citation>
    <scope>NUCLEOTIDE SEQUENCE [LARGE SCALE GENOMIC DNA]</scope>
    <source>
        <strain evidence="4 5">GO25</strain>
    </source>
</reference>
<organism evidence="4 5">
    <name type="scientific">Sulfurimonas paralvinellae</name>
    <dbReference type="NCBI Taxonomy" id="317658"/>
    <lineage>
        <taxon>Bacteria</taxon>
        <taxon>Pseudomonadati</taxon>
        <taxon>Campylobacterota</taxon>
        <taxon>Epsilonproteobacteria</taxon>
        <taxon>Campylobacterales</taxon>
        <taxon>Sulfurimonadaceae</taxon>
        <taxon>Sulfurimonas</taxon>
    </lineage>
</organism>
<evidence type="ECO:0000256" key="2">
    <source>
        <dbReference type="SAM" id="Coils"/>
    </source>
</evidence>
<dbReference type="Proteomes" id="UP000593580">
    <property type="component" value="Chromosome"/>
</dbReference>
<dbReference type="Gene3D" id="3.30.1330.60">
    <property type="entry name" value="OmpA-like domain"/>
    <property type="match status" value="1"/>
</dbReference>
<dbReference type="PROSITE" id="PS51123">
    <property type="entry name" value="OMPA_2"/>
    <property type="match status" value="1"/>
</dbReference>
<feature type="coiled-coil region" evidence="2">
    <location>
        <begin position="48"/>
        <end position="101"/>
    </location>
</feature>
<protein>
    <submittedName>
        <fullName evidence="4">OmpA family protein</fullName>
    </submittedName>
</protein>
<gene>
    <name evidence="4" type="ORF">FM071_04615</name>
</gene>
<dbReference type="SUPFAM" id="SSF103088">
    <property type="entry name" value="OmpA-like"/>
    <property type="match status" value="1"/>
</dbReference>
<keyword evidence="2" id="KW-0175">Coiled coil</keyword>
<dbReference type="PANTHER" id="PTHR30329">
    <property type="entry name" value="STATOR ELEMENT OF FLAGELLAR MOTOR COMPLEX"/>
    <property type="match status" value="1"/>
</dbReference>
<keyword evidence="5" id="KW-1185">Reference proteome</keyword>
<feature type="domain" description="OmpA-like" evidence="3">
    <location>
        <begin position="141"/>
        <end position="262"/>
    </location>
</feature>
<dbReference type="PROSITE" id="PS51257">
    <property type="entry name" value="PROKAR_LIPOPROTEIN"/>
    <property type="match status" value="1"/>
</dbReference>
<evidence type="ECO:0000256" key="1">
    <source>
        <dbReference type="PROSITE-ProRule" id="PRU00473"/>
    </source>
</evidence>
<evidence type="ECO:0000313" key="4">
    <source>
        <dbReference type="EMBL" id="QOP45606.1"/>
    </source>
</evidence>
<dbReference type="Pfam" id="PF00691">
    <property type="entry name" value="OmpA"/>
    <property type="match status" value="1"/>
</dbReference>
<dbReference type="InterPro" id="IPR006665">
    <property type="entry name" value="OmpA-like"/>
</dbReference>